<gene>
    <name evidence="2" type="ORF">XENTR_v90025822mg</name>
</gene>
<sequence length="714" mass="76115">MSQFQQLGVNSQEKTAPTQSLTGCVYRIIQSGGHPGQNILKLIPVSKPASNLIPVFQQPVISGIPTQKVAGNVCYSLPPVLSNAALPTPVTLPVLQQPAFGNFIITAKNSLPESAKTVLVEQKTSPLQNATVILEKPHVTAPPSLPQQTAPAFVMVNPQPTTVTVKSPMLPSGHHLQIPANAEVKSVPASSLPIAIQQKIIAAASRGDVNRNPSVIYVSPVNTVRTLAAKPASPLLPKSDTTPPAPVGVMVPAPKPYQSSGETQNGPMKWIVQQNKESAACLVPVKSSNDTASKILKLLSGTQNSQTNLANVLPMSTSPPGSNAKAIHIKDNALVMYNNKIYLLAKRGSEVFDPQAKKPEVSSQASPEKSSPDPIKDISNKVVEVVLSKNKASGPYGNQQISSTVENATLNSGNGSSNVKQAFTPDPPPGNRPASNGISINNGSIAGKASTIATPPKQGSIFRPLLETTPINMNVVKDEPEDPVPIAQMKQVQRLTTPGGKWEKTLSPRAPTSDKTLRRKFGLIKKEKVILRRLPLLRAHSSAKDQAEVEQHQVKRKSACLDHSYQSKRRKSTDESVMSQTCAPVQSSSADSLSCTTSRPPSAASPRISPVPPVTVPSSTLPLKANASNPTKTSEPSPSLPEPTSSNESPSGVFSQPTPESAPPTQYYPAHGSAAVGSPVDFDENIREEKIRRLKELLREREQELEAIRKKIIT</sequence>
<feature type="compositionally biased region" description="Low complexity" evidence="1">
    <location>
        <begin position="630"/>
        <end position="651"/>
    </location>
</feature>
<reference evidence="2" key="3">
    <citation type="submission" date="2016-05" db="EMBL/GenBank/DDBJ databases">
        <title>WGS assembly of Xenopus tropicalis.</title>
        <authorList>
            <person name="Sessions A."/>
            <person name="Jenkins J."/>
            <person name="Mitros T."/>
            <person name="Lyons J.T."/>
            <person name="Dichmann D.S."/>
            <person name="Robert J."/>
            <person name="Harland R.M."/>
            <person name="Rokhsar D.S."/>
        </authorList>
    </citation>
    <scope>NUCLEOTIDE SEQUENCE</scope>
    <source>
        <strain evidence="2">Nigerian</strain>
    </source>
</reference>
<name>A0A1B8Y5Q9_XENTR</name>
<proteinExistence type="predicted"/>
<evidence type="ECO:0000313" key="2">
    <source>
        <dbReference type="EMBL" id="OCA18303.1"/>
    </source>
</evidence>
<dbReference type="Pfam" id="PF15741">
    <property type="entry name" value="LRIF1"/>
    <property type="match status" value="1"/>
</dbReference>
<dbReference type="PANTHER" id="PTHR16131:SF2">
    <property type="entry name" value="LIGAND-DEPENDENT NUCLEAR RECEPTOR-INTERACTING FACTOR 1"/>
    <property type="match status" value="1"/>
</dbReference>
<dbReference type="OrthoDB" id="9944055at2759"/>
<reference evidence="2" key="2">
    <citation type="journal article" date="2010" name="Science">
        <title>The genome of the Western clawed frog Xenopus tropicalis.</title>
        <authorList>
            <person name="Hellsten U."/>
            <person name="Harland R.M."/>
            <person name="Gilchrist M.J."/>
            <person name="Hendrix D."/>
            <person name="Jurka J."/>
            <person name="Kapitonov V."/>
            <person name="Ovcharenko I."/>
            <person name="Putnam N.H."/>
            <person name="Shu S."/>
            <person name="Taher L."/>
            <person name="Blitz I.L."/>
            <person name="Blumberg B."/>
            <person name="Dichmann D.S."/>
            <person name="Dubchak I."/>
            <person name="Amaya E."/>
            <person name="Detter J.C."/>
            <person name="Fletcher R."/>
            <person name="Gerhard D.S."/>
            <person name="Goodstein D."/>
            <person name="Graves T."/>
            <person name="Grigoriev I.V."/>
            <person name="Grimwood J."/>
            <person name="Kawashima T."/>
            <person name="Lindquist E."/>
            <person name="Lucas S.M."/>
            <person name="Mead P.E."/>
            <person name="Mitros T."/>
            <person name="Ogino H."/>
            <person name="Ohta Y."/>
            <person name="Poliakov A.V."/>
            <person name="Pollet N."/>
            <person name="Robert J."/>
            <person name="Salamov A."/>
            <person name="Sater A.K."/>
            <person name="Schmutz J."/>
            <person name="Terry A."/>
            <person name="Vize P.D."/>
            <person name="Warren W.C."/>
            <person name="Wells D."/>
            <person name="Wills A."/>
            <person name="Wilson R.K."/>
            <person name="Zimmerman L.B."/>
            <person name="Zorn A.M."/>
            <person name="Grainger R."/>
            <person name="Grammer T."/>
            <person name="Khokha M.K."/>
            <person name="Richardson P.M."/>
            <person name="Rokhsar D.S."/>
        </authorList>
    </citation>
    <scope>NUCLEOTIDE SEQUENCE [LARGE SCALE GENOMIC DNA]</scope>
    <source>
        <strain evidence="2">Nigerian</strain>
    </source>
</reference>
<dbReference type="PANTHER" id="PTHR16131">
    <property type="entry name" value="LIGAND-DEPENDENT NUCLEAR RECEPTOR-INTERACTING FACTOR 1"/>
    <property type="match status" value="1"/>
</dbReference>
<accession>A0A1B8Y5Q9</accession>
<feature type="region of interest" description="Disordered" evidence="1">
    <location>
        <begin position="541"/>
        <end position="683"/>
    </location>
</feature>
<organism evidence="2">
    <name type="scientific">Xenopus tropicalis</name>
    <name type="common">Western clawed frog</name>
    <name type="synonym">Silurana tropicalis</name>
    <dbReference type="NCBI Taxonomy" id="8364"/>
    <lineage>
        <taxon>Eukaryota</taxon>
        <taxon>Metazoa</taxon>
        <taxon>Chordata</taxon>
        <taxon>Craniata</taxon>
        <taxon>Vertebrata</taxon>
        <taxon>Euteleostomi</taxon>
        <taxon>Amphibia</taxon>
        <taxon>Batrachia</taxon>
        <taxon>Anura</taxon>
        <taxon>Pipoidea</taxon>
        <taxon>Pipidae</taxon>
        <taxon>Xenopodinae</taxon>
        <taxon>Xenopus</taxon>
        <taxon>Silurana</taxon>
    </lineage>
</organism>
<feature type="region of interest" description="Disordered" evidence="1">
    <location>
        <begin position="407"/>
        <end position="442"/>
    </location>
</feature>
<feature type="compositionally biased region" description="Low complexity" evidence="1">
    <location>
        <begin position="587"/>
        <end position="608"/>
    </location>
</feature>
<dbReference type="PaxDb" id="8364-ENSXETP00000060058"/>
<dbReference type="RefSeq" id="XP_002941235.2">
    <property type="nucleotide sequence ID" value="XM_002941189.5"/>
</dbReference>
<dbReference type="STRING" id="8364.ENSXETP00000025625"/>
<feature type="compositionally biased region" description="Polar residues" evidence="1">
    <location>
        <begin position="575"/>
        <end position="586"/>
    </location>
</feature>
<protein>
    <recommendedName>
        <fullName evidence="3">Ligand dependent nuclear receptor interacting factor 1</fullName>
    </recommendedName>
</protein>
<feature type="compositionally biased region" description="Polar residues" evidence="1">
    <location>
        <begin position="433"/>
        <end position="442"/>
    </location>
</feature>
<feature type="compositionally biased region" description="Polar residues" evidence="1">
    <location>
        <begin position="407"/>
        <end position="421"/>
    </location>
</feature>
<dbReference type="GO" id="GO:0042974">
    <property type="term" value="F:nuclear retinoic acid receptor binding"/>
    <property type="evidence" value="ECO:0007669"/>
    <property type="project" value="InterPro"/>
</dbReference>
<dbReference type="GO" id="GO:0006355">
    <property type="term" value="P:regulation of DNA-templated transcription"/>
    <property type="evidence" value="ECO:0007669"/>
    <property type="project" value="InterPro"/>
</dbReference>
<reference evidence="2" key="1">
    <citation type="submission" date="2009-11" db="EMBL/GenBank/DDBJ databases">
        <authorList>
            <consortium name="US DOE Joint Genome Institute (JGI-PGF)"/>
            <person name="Ottilar R."/>
            <person name="Schmutz J."/>
            <person name="Salamov A."/>
            <person name="Cheng J.F."/>
            <person name="Lucas S."/>
            <person name="Pitluck S."/>
            <person name="Gundlach H."/>
            <person name="Guo Y."/>
            <person name="Haberer G."/>
            <person name="Nasrallah J."/>
            <person name="Mayer K.F.X."/>
            <person name="van de Peer Y."/>
            <person name="Weigel D."/>
            <person name="Grigoriev I.V."/>
        </authorList>
    </citation>
    <scope>NUCLEOTIDE SEQUENCE</scope>
    <source>
        <strain evidence="2">Nigerian</strain>
    </source>
</reference>
<feature type="compositionally biased region" description="Basic and acidic residues" evidence="1">
    <location>
        <begin position="542"/>
        <end position="553"/>
    </location>
</feature>
<dbReference type="InterPro" id="IPR026191">
    <property type="entry name" value="LRIF1"/>
</dbReference>
<dbReference type="EMBL" id="KV460426">
    <property type="protein sequence ID" value="OCA18303.1"/>
    <property type="molecule type" value="Genomic_DNA"/>
</dbReference>
<dbReference type="KEGG" id="xtr:100492192"/>
<evidence type="ECO:0000256" key="1">
    <source>
        <dbReference type="SAM" id="MobiDB-lite"/>
    </source>
</evidence>
<dbReference type="AlphaFoldDB" id="A0A1B8Y5Q9"/>
<evidence type="ECO:0008006" key="3">
    <source>
        <dbReference type="Google" id="ProtNLM"/>
    </source>
</evidence>
<feature type="region of interest" description="Disordered" evidence="1">
    <location>
        <begin position="355"/>
        <end position="377"/>
    </location>
</feature>